<sequence length="138" mass="14577">MICCNWVKRSTFSQSASVTIPIGASFSTTINAPCARLVIRSIASATVSVGFKVTGVSKIKWRDLTQLITSATISSGISCGITAMPPRRATVSAIRRPEIAVMFATTKGIVVPALFGEVRSTSMRLAISECDGTMKTSS</sequence>
<organism evidence="1">
    <name type="scientific">freshwater metagenome</name>
    <dbReference type="NCBI Taxonomy" id="449393"/>
    <lineage>
        <taxon>unclassified sequences</taxon>
        <taxon>metagenomes</taxon>
        <taxon>ecological metagenomes</taxon>
    </lineage>
</organism>
<dbReference type="EMBL" id="CAEZWN010000100">
    <property type="protein sequence ID" value="CAB4660407.1"/>
    <property type="molecule type" value="Genomic_DNA"/>
</dbReference>
<reference evidence="1" key="1">
    <citation type="submission" date="2020-05" db="EMBL/GenBank/DDBJ databases">
        <authorList>
            <person name="Chiriac C."/>
            <person name="Salcher M."/>
            <person name="Ghai R."/>
            <person name="Kavagutti S V."/>
        </authorList>
    </citation>
    <scope>NUCLEOTIDE SEQUENCE</scope>
</reference>
<name>A0A6J6HSL5_9ZZZZ</name>
<proteinExistence type="predicted"/>
<dbReference type="AlphaFoldDB" id="A0A6J6HSL5"/>
<accession>A0A6J6HSL5</accession>
<gene>
    <name evidence="1" type="ORF">UFOPK1854_00849</name>
    <name evidence="2" type="ORF">UFOPK2252_00902</name>
</gene>
<dbReference type="EMBL" id="CAEZUT010000103">
    <property type="protein sequence ID" value="CAB4616056.1"/>
    <property type="molecule type" value="Genomic_DNA"/>
</dbReference>
<evidence type="ECO:0000313" key="2">
    <source>
        <dbReference type="EMBL" id="CAB4660407.1"/>
    </source>
</evidence>
<evidence type="ECO:0000313" key="1">
    <source>
        <dbReference type="EMBL" id="CAB4616056.1"/>
    </source>
</evidence>
<protein>
    <submittedName>
        <fullName evidence="1">Unannotated protein</fullName>
    </submittedName>
</protein>